<dbReference type="KEGG" id="orp:MOP44_21985"/>
<evidence type="ECO:0000313" key="4">
    <source>
        <dbReference type="Proteomes" id="UP001059380"/>
    </source>
</evidence>
<evidence type="ECO:0000256" key="1">
    <source>
        <dbReference type="SAM" id="Phobius"/>
    </source>
</evidence>
<keyword evidence="1" id="KW-1133">Transmembrane helix</keyword>
<organism evidence="3 4">
    <name type="scientific">Occallatibacter riparius</name>
    <dbReference type="NCBI Taxonomy" id="1002689"/>
    <lineage>
        <taxon>Bacteria</taxon>
        <taxon>Pseudomonadati</taxon>
        <taxon>Acidobacteriota</taxon>
        <taxon>Terriglobia</taxon>
        <taxon>Terriglobales</taxon>
        <taxon>Acidobacteriaceae</taxon>
        <taxon>Occallatibacter</taxon>
    </lineage>
</organism>
<evidence type="ECO:0000259" key="2">
    <source>
        <dbReference type="Pfam" id="PF12697"/>
    </source>
</evidence>
<dbReference type="GO" id="GO:0046464">
    <property type="term" value="P:acylglycerol catabolic process"/>
    <property type="evidence" value="ECO:0007669"/>
    <property type="project" value="TreeGrafter"/>
</dbReference>
<protein>
    <submittedName>
        <fullName evidence="3">Alpha/beta fold hydrolase</fullName>
    </submittedName>
</protein>
<keyword evidence="1" id="KW-0812">Transmembrane</keyword>
<dbReference type="PRINTS" id="PR00111">
    <property type="entry name" value="ABHYDROLASE"/>
</dbReference>
<dbReference type="EMBL" id="CP093313">
    <property type="protein sequence ID" value="UWZ83227.1"/>
    <property type="molecule type" value="Genomic_DNA"/>
</dbReference>
<dbReference type="Gene3D" id="3.40.50.1820">
    <property type="entry name" value="alpha/beta hydrolase"/>
    <property type="match status" value="1"/>
</dbReference>
<feature type="transmembrane region" description="Helical" evidence="1">
    <location>
        <begin position="7"/>
        <end position="27"/>
    </location>
</feature>
<sequence>MRPSRKVQWILGVLVSLIIAAGVGFYLRPVEVFNELLYFQMSMSGSHSRWITINGHRIHYYEAGPSDAPPAVLVHGLGGHAEDWRMLQHFFIGAHRHVYMIDLPGYGRSDWPQDFSYSIPDEANAVVAFMDALGLKQVDLAGWSMGGWIAQRIALDHPDRIKRLMLFDSAGLKSRPEWNTDLFVPTSAQELDDLDKLLMPNPPEVPRFIARDILRYSHEHRWVMRRALDSMLTGKDTTDEQLLTLKMPVLIVWGGEDHIMPVANGEQMHRLIPQSQFEVIPGCGHLAPVQCYNQVGPKVTAFLQK</sequence>
<feature type="domain" description="AB hydrolase-1" evidence="2">
    <location>
        <begin position="72"/>
        <end position="288"/>
    </location>
</feature>
<dbReference type="Pfam" id="PF12697">
    <property type="entry name" value="Abhydrolase_6"/>
    <property type="match status" value="1"/>
</dbReference>
<keyword evidence="4" id="KW-1185">Reference proteome</keyword>
<dbReference type="AlphaFoldDB" id="A0A9J7BKU6"/>
<keyword evidence="3" id="KW-0378">Hydrolase</keyword>
<keyword evidence="1" id="KW-0472">Membrane</keyword>
<evidence type="ECO:0000313" key="3">
    <source>
        <dbReference type="EMBL" id="UWZ83227.1"/>
    </source>
</evidence>
<dbReference type="InterPro" id="IPR050266">
    <property type="entry name" value="AB_hydrolase_sf"/>
</dbReference>
<reference evidence="3" key="1">
    <citation type="submission" date="2021-04" db="EMBL/GenBank/DDBJ databases">
        <title>Phylogenetic analysis of Acidobacteriaceae.</title>
        <authorList>
            <person name="Qiu L."/>
            <person name="Zhang Q."/>
        </authorList>
    </citation>
    <scope>NUCLEOTIDE SEQUENCE</scope>
    <source>
        <strain evidence="3">DSM 25168</strain>
    </source>
</reference>
<dbReference type="PANTHER" id="PTHR43798">
    <property type="entry name" value="MONOACYLGLYCEROL LIPASE"/>
    <property type="match status" value="1"/>
</dbReference>
<accession>A0A9J7BKU6</accession>
<dbReference type="Proteomes" id="UP001059380">
    <property type="component" value="Chromosome"/>
</dbReference>
<dbReference type="InterPro" id="IPR000073">
    <property type="entry name" value="AB_hydrolase_1"/>
</dbReference>
<dbReference type="InterPro" id="IPR029058">
    <property type="entry name" value="AB_hydrolase_fold"/>
</dbReference>
<gene>
    <name evidence="3" type="ORF">MOP44_21985</name>
</gene>
<dbReference type="PANTHER" id="PTHR43798:SF5">
    <property type="entry name" value="MONOACYLGLYCEROL LIPASE ABHD6"/>
    <property type="match status" value="1"/>
</dbReference>
<name>A0A9J7BKU6_9BACT</name>
<dbReference type="SUPFAM" id="SSF53474">
    <property type="entry name" value="alpha/beta-Hydrolases"/>
    <property type="match status" value="1"/>
</dbReference>
<dbReference type="RefSeq" id="WP_260792561.1">
    <property type="nucleotide sequence ID" value="NZ_CP093313.1"/>
</dbReference>
<dbReference type="GO" id="GO:0016020">
    <property type="term" value="C:membrane"/>
    <property type="evidence" value="ECO:0007669"/>
    <property type="project" value="TreeGrafter"/>
</dbReference>
<dbReference type="GO" id="GO:0047372">
    <property type="term" value="F:monoacylglycerol lipase activity"/>
    <property type="evidence" value="ECO:0007669"/>
    <property type="project" value="TreeGrafter"/>
</dbReference>
<proteinExistence type="predicted"/>